<gene>
    <name evidence="6" type="ORF">N7458_005809</name>
</gene>
<name>A0AAD6G480_9EURO</name>
<feature type="domain" description="Hydantoinase/oxoprolinase N-terminal" evidence="4">
    <location>
        <begin position="9"/>
        <end position="215"/>
    </location>
</feature>
<dbReference type="Pfam" id="PF01968">
    <property type="entry name" value="Hydantoinase_A"/>
    <property type="match status" value="1"/>
</dbReference>
<dbReference type="Pfam" id="PF19278">
    <property type="entry name" value="Hydant_A_C"/>
    <property type="match status" value="1"/>
</dbReference>
<feature type="domain" description="Hydantoinase A/oxoprolinase" evidence="2">
    <location>
        <begin position="234"/>
        <end position="534"/>
    </location>
</feature>
<protein>
    <recommendedName>
        <fullName evidence="8">5-oxo-L-prolinase</fullName>
    </recommendedName>
</protein>
<keyword evidence="7" id="KW-1185">Reference proteome</keyword>
<reference evidence="6" key="2">
    <citation type="journal article" date="2023" name="IMA Fungus">
        <title>Comparative genomic study of the Penicillium genus elucidates a diverse pangenome and 15 lateral gene transfer events.</title>
        <authorList>
            <person name="Petersen C."/>
            <person name="Sorensen T."/>
            <person name="Nielsen M.R."/>
            <person name="Sondergaard T.E."/>
            <person name="Sorensen J.L."/>
            <person name="Fitzpatrick D.A."/>
            <person name="Frisvad J.C."/>
            <person name="Nielsen K.L."/>
        </authorList>
    </citation>
    <scope>NUCLEOTIDE SEQUENCE</scope>
    <source>
        <strain evidence="6">IBT 16125</strain>
    </source>
</reference>
<evidence type="ECO:0000313" key="7">
    <source>
        <dbReference type="Proteomes" id="UP001213681"/>
    </source>
</evidence>
<dbReference type="GO" id="GO:0006749">
    <property type="term" value="P:glutathione metabolic process"/>
    <property type="evidence" value="ECO:0007669"/>
    <property type="project" value="TreeGrafter"/>
</dbReference>
<dbReference type="PANTHER" id="PTHR11365">
    <property type="entry name" value="5-OXOPROLINASE RELATED"/>
    <property type="match status" value="1"/>
</dbReference>
<evidence type="ECO:0000313" key="6">
    <source>
        <dbReference type="EMBL" id="KAJ5454853.1"/>
    </source>
</evidence>
<dbReference type="InterPro" id="IPR003692">
    <property type="entry name" value="Hydantoinase_B"/>
</dbReference>
<dbReference type="Pfam" id="PF02538">
    <property type="entry name" value="Hydantoinase_B"/>
    <property type="match status" value="1"/>
</dbReference>
<evidence type="ECO:0000259" key="3">
    <source>
        <dbReference type="Pfam" id="PF02538"/>
    </source>
</evidence>
<dbReference type="RefSeq" id="XP_056767809.1">
    <property type="nucleotide sequence ID" value="XM_056909191.1"/>
</dbReference>
<accession>A0AAD6G480</accession>
<reference evidence="6" key="1">
    <citation type="submission" date="2022-12" db="EMBL/GenBank/DDBJ databases">
        <authorList>
            <person name="Petersen C."/>
        </authorList>
    </citation>
    <scope>NUCLEOTIDE SEQUENCE</scope>
    <source>
        <strain evidence="6">IBT 16125</strain>
    </source>
</reference>
<dbReference type="GO" id="GO:0017168">
    <property type="term" value="F:5-oxoprolinase (ATP-hydrolyzing) activity"/>
    <property type="evidence" value="ECO:0007669"/>
    <property type="project" value="TreeGrafter"/>
</dbReference>
<evidence type="ECO:0008006" key="8">
    <source>
        <dbReference type="Google" id="ProtNLM"/>
    </source>
</evidence>
<dbReference type="InterPro" id="IPR049517">
    <property type="entry name" value="ACX-like_C"/>
</dbReference>
<dbReference type="GO" id="GO:0005829">
    <property type="term" value="C:cytosol"/>
    <property type="evidence" value="ECO:0007669"/>
    <property type="project" value="TreeGrafter"/>
</dbReference>
<evidence type="ECO:0000259" key="2">
    <source>
        <dbReference type="Pfam" id="PF01968"/>
    </source>
</evidence>
<dbReference type="PANTHER" id="PTHR11365:SF2">
    <property type="entry name" value="5-OXOPROLINASE"/>
    <property type="match status" value="1"/>
</dbReference>
<proteinExistence type="inferred from homology"/>
<feature type="domain" description="Hydantoinase B/oxoprolinase" evidence="3">
    <location>
        <begin position="743"/>
        <end position="1280"/>
    </location>
</feature>
<evidence type="ECO:0000256" key="1">
    <source>
        <dbReference type="ARBA" id="ARBA00010403"/>
    </source>
</evidence>
<evidence type="ECO:0000259" key="4">
    <source>
        <dbReference type="Pfam" id="PF05378"/>
    </source>
</evidence>
<dbReference type="InterPro" id="IPR045079">
    <property type="entry name" value="Oxoprolinase-like"/>
</dbReference>
<sequence>MTDSGKITISIDRGGTFTDVHAIVPGRSDIILKLLSVDPSHYQDAPTEGIRQILELATGESHPRGQPLKLDRIGCLRMGTTVATNALLERKGARSVLFTTKGFRDLLKIGDQSRPAIFDLSMARPGVLPEDVVEVNERVVPCHPTADENCFSGARIVEGITGEKFRVVQELDLAQVRTELQRLKEQGYQSLSVALVHSFAYPDHENRIGEIAERMGFSVTLSSKLQPMIKIVPRGMSAAADAYLTPVIKTYIDSISASFEGGLESQQACRFEFMQSDGGLVDFRKFSGLKAILSGPAAGVVGFAATSWDPVEKIPVIGFDMGGTSTDVSRFDGHLEHVFGSKVAGVLIQSPQLDINTVAAGGGSILAWRNGLFYVGPESASAHPGPACYRKGGPLTVTDANLFLGRLLPEYFPHIFGPNEDQPLDTEITARKFLELTQEINVERRHHFQPEYTPEEVALGFLKVADESMARPIRNLTEARGFETASHHLACFGGAGGQHACSVAVSLGISRIIIHKYSSVLSAYGLALAEVVKESQEPVSSDYLSSRSSLLQRFDNMAATATTEMQGQGFAPSQVRHEQYLNMRYEGSDTSLMILRPEGSSDFLAEFRERHRREFNFNSERAVLVDDIRVRTIASSKVRTERSPLLQLKDADLHDVKTQPANTTSAYFDGYPTRIDTPVYLLDQLEKHSRIYGPAVIIDQTQTIVVAPNSIANLLETCIVIDILKDDDQTVLAPETQTSSEVDPIRLSIFGHRFMSIAEQMGRTLQKTSVSTNIKERLDFSCALFSPDGGLVANAPHVPVHLGSMQFAVRYQHQKWLGNLKDGDVLVANHPSCGGTHLPDITVITPVFDRPGGTEIMFYVASRGHHADIGGILPGSMPPKSTELWQEGAAIEGDKIVSDGVLDEARLIELLVTKPSQYPGCSGARCISDNLSDLKAQIAANTRGISLIQTLFNEYGVDTVQKYMYAIQATAETAVRNLLRGLHQKFGGQPLEAVDYMDDGTPIRLKVTIDGSNGSAIFDFDGTGPEVYGSWNAPIAITHSAIIYCLRCMINADVPLNQGCLAPIDIRVPSPSILSPTKSAAVVGGNVVTSQRITDVVLKAFRACAASQGCCNNLTFGINPKINTETGEVITPGFGYYETIAGGSGAGPTWKGESGVQVHMTNTRITDPEILEKRYPTLLRQFTLRDGSGGRGRNPGGEGVVRDIEFLAPMQCSILSERRVHRPYGLEGGKDAQPGLNQWITKDIETGEERHINIGGKNTVSVKTHDRVVIMTAGGGGWGAEEVAA</sequence>
<dbReference type="InterPro" id="IPR002821">
    <property type="entry name" value="Hydantoinase_A"/>
</dbReference>
<evidence type="ECO:0000259" key="5">
    <source>
        <dbReference type="Pfam" id="PF19278"/>
    </source>
</evidence>
<organism evidence="6 7">
    <name type="scientific">Penicillium daleae</name>
    <dbReference type="NCBI Taxonomy" id="63821"/>
    <lineage>
        <taxon>Eukaryota</taxon>
        <taxon>Fungi</taxon>
        <taxon>Dikarya</taxon>
        <taxon>Ascomycota</taxon>
        <taxon>Pezizomycotina</taxon>
        <taxon>Eurotiomycetes</taxon>
        <taxon>Eurotiomycetidae</taxon>
        <taxon>Eurotiales</taxon>
        <taxon>Aspergillaceae</taxon>
        <taxon>Penicillium</taxon>
    </lineage>
</organism>
<dbReference type="EMBL" id="JAPVEA010000005">
    <property type="protein sequence ID" value="KAJ5454853.1"/>
    <property type="molecule type" value="Genomic_DNA"/>
</dbReference>
<dbReference type="Pfam" id="PF05378">
    <property type="entry name" value="Hydant_A_N"/>
    <property type="match status" value="1"/>
</dbReference>
<dbReference type="InterPro" id="IPR008040">
    <property type="entry name" value="Hydant_A_N"/>
</dbReference>
<dbReference type="Proteomes" id="UP001213681">
    <property type="component" value="Unassembled WGS sequence"/>
</dbReference>
<feature type="domain" description="Acetophenone carboxylase-like C-terminal" evidence="5">
    <location>
        <begin position="546"/>
        <end position="712"/>
    </location>
</feature>
<comment type="similarity">
    <text evidence="1">Belongs to the oxoprolinase family.</text>
</comment>
<comment type="caution">
    <text evidence="6">The sequence shown here is derived from an EMBL/GenBank/DDBJ whole genome shotgun (WGS) entry which is preliminary data.</text>
</comment>
<dbReference type="GeneID" id="81599434"/>